<dbReference type="InterPro" id="IPR018253">
    <property type="entry name" value="DnaJ_domain_CS"/>
</dbReference>
<proteinExistence type="predicted"/>
<dbReference type="Gene3D" id="1.10.287.110">
    <property type="entry name" value="DnaJ domain"/>
    <property type="match status" value="1"/>
</dbReference>
<dbReference type="Proteomes" id="UP000447873">
    <property type="component" value="Unassembled WGS sequence"/>
</dbReference>
<evidence type="ECO:0000259" key="2">
    <source>
        <dbReference type="PROSITE" id="PS50076"/>
    </source>
</evidence>
<dbReference type="SMART" id="SM00271">
    <property type="entry name" value="DnaJ"/>
    <property type="match status" value="1"/>
</dbReference>
<evidence type="ECO:0000313" key="4">
    <source>
        <dbReference type="Proteomes" id="UP000447873"/>
    </source>
</evidence>
<gene>
    <name evidence="3" type="ORF">EG328_002557</name>
</gene>
<dbReference type="AlphaFoldDB" id="A0A8H3UWE2"/>
<dbReference type="PRINTS" id="PR00625">
    <property type="entry name" value="JDOMAIN"/>
</dbReference>
<feature type="region of interest" description="Disordered" evidence="1">
    <location>
        <begin position="138"/>
        <end position="171"/>
    </location>
</feature>
<dbReference type="EMBL" id="WNWS01000171">
    <property type="protein sequence ID" value="KAE9976596.1"/>
    <property type="molecule type" value="Genomic_DNA"/>
</dbReference>
<accession>A0A8H3UWE2</accession>
<dbReference type="InterPro" id="IPR050817">
    <property type="entry name" value="DjlA_DnaK_co-chaperone"/>
</dbReference>
<reference evidence="3 4" key="1">
    <citation type="submission" date="2018-12" db="EMBL/GenBank/DDBJ databases">
        <title>Venturia inaequalis Genome Resource.</title>
        <authorList>
            <person name="Lichtner F.J."/>
        </authorList>
    </citation>
    <scope>NUCLEOTIDE SEQUENCE [LARGE SCALE GENOMIC DNA]</scope>
    <source>
        <strain evidence="3 4">120213</strain>
    </source>
</reference>
<dbReference type="PROSITE" id="PS50076">
    <property type="entry name" value="DNAJ_2"/>
    <property type="match status" value="1"/>
</dbReference>
<feature type="domain" description="J" evidence="2">
    <location>
        <begin position="77"/>
        <end position="145"/>
    </location>
</feature>
<sequence>MARRNSKKSYTVIFANKPLEPEINIAWTLSVKEISSSPRFYTSVYIHHHPNIDIALDKNHIIQQPHQPPTMTPPSQTHYATLGINPDANKAEISSAYKRLALKHHPDKHSTPSAKEENTILFRNVQEAYEVLSDAARRETYDRTNTPRPNPQPSNPFPRSSRKDHHRAAAETAHSAASIRTIFEHECFRNQALDQQNDVAACYQRLGTYWFAEIIPEIERLQPVFPWRRRFYRRLVKRRIGEMRSMVRMLRMFVSWVDGLWVEFHEKWGGLDMSVEVRAAYGEAVNLGQTAQYWEKKVDEVVEEVETYWEGVHIFKDKSD</sequence>
<comment type="caution">
    <text evidence="3">The sequence shown here is derived from an EMBL/GenBank/DDBJ whole genome shotgun (WGS) entry which is preliminary data.</text>
</comment>
<dbReference type="SUPFAM" id="SSF46565">
    <property type="entry name" value="Chaperone J-domain"/>
    <property type="match status" value="1"/>
</dbReference>
<evidence type="ECO:0000313" key="3">
    <source>
        <dbReference type="EMBL" id="KAE9976596.1"/>
    </source>
</evidence>
<dbReference type="CDD" id="cd06257">
    <property type="entry name" value="DnaJ"/>
    <property type="match status" value="1"/>
</dbReference>
<dbReference type="PANTHER" id="PTHR24074">
    <property type="entry name" value="CO-CHAPERONE PROTEIN DJLA"/>
    <property type="match status" value="1"/>
</dbReference>
<name>A0A8H3UWE2_VENIN</name>
<evidence type="ECO:0000256" key="1">
    <source>
        <dbReference type="SAM" id="MobiDB-lite"/>
    </source>
</evidence>
<dbReference type="InterPro" id="IPR001623">
    <property type="entry name" value="DnaJ_domain"/>
</dbReference>
<dbReference type="InterPro" id="IPR036869">
    <property type="entry name" value="J_dom_sf"/>
</dbReference>
<dbReference type="PROSITE" id="PS00636">
    <property type="entry name" value="DNAJ_1"/>
    <property type="match status" value="1"/>
</dbReference>
<protein>
    <recommendedName>
        <fullName evidence="2">J domain-containing protein</fullName>
    </recommendedName>
</protein>
<dbReference type="Pfam" id="PF00226">
    <property type="entry name" value="DnaJ"/>
    <property type="match status" value="1"/>
</dbReference>
<organism evidence="3 4">
    <name type="scientific">Venturia inaequalis</name>
    <name type="common">Apple scab fungus</name>
    <dbReference type="NCBI Taxonomy" id="5025"/>
    <lineage>
        <taxon>Eukaryota</taxon>
        <taxon>Fungi</taxon>
        <taxon>Dikarya</taxon>
        <taxon>Ascomycota</taxon>
        <taxon>Pezizomycotina</taxon>
        <taxon>Dothideomycetes</taxon>
        <taxon>Pleosporomycetidae</taxon>
        <taxon>Venturiales</taxon>
        <taxon>Venturiaceae</taxon>
        <taxon>Venturia</taxon>
    </lineage>
</organism>